<sequence length="276" mass="30234">MKQLAFILLFTSILFTATAQHKLVKLWETDTTLKVPESVFIDHKNNVLYVSNIDGQPWAKDGKGSIGKVGMDGKVIAAEWVTGLQAPKGMGLHKNNLYVADLNEVVVIDITKGAIVDRIVVDGAITLNDISVEKNGTVYVSDSRGRKVYSIENKKATVLLDTMQLKGPNGVLKHKGSLYVLDAGSMYRMEKNGSLTKLAEGMEASTDGIENISGGDYIVSTWIGVVYYVNADGSKQVLLDGREQKINSADIGFDAVKRIVYIPTFWRNTVAAYELQ</sequence>
<evidence type="ECO:0008006" key="4">
    <source>
        <dbReference type="Google" id="ProtNLM"/>
    </source>
</evidence>
<dbReference type="Gene3D" id="2.120.10.30">
    <property type="entry name" value="TolB, C-terminal domain"/>
    <property type="match status" value="1"/>
</dbReference>
<evidence type="ECO:0000256" key="1">
    <source>
        <dbReference type="SAM" id="SignalP"/>
    </source>
</evidence>
<keyword evidence="1" id="KW-0732">Signal</keyword>
<keyword evidence="3" id="KW-1185">Reference proteome</keyword>
<dbReference type="OrthoDB" id="7675395at2"/>
<name>A0A562SSS3_9BACT</name>
<dbReference type="RefSeq" id="WP_144886126.1">
    <property type="nucleotide sequence ID" value="NZ_VLLE01000003.1"/>
</dbReference>
<evidence type="ECO:0000313" key="3">
    <source>
        <dbReference type="Proteomes" id="UP000316167"/>
    </source>
</evidence>
<comment type="caution">
    <text evidence="2">The sequence shown here is derived from an EMBL/GenBank/DDBJ whole genome shotgun (WGS) entry which is preliminary data.</text>
</comment>
<protein>
    <recommendedName>
        <fullName evidence="4">ATP/GTP-binding protein</fullName>
    </recommendedName>
</protein>
<proteinExistence type="predicted"/>
<organism evidence="2 3">
    <name type="scientific">Lacibacter cauensis</name>
    <dbReference type="NCBI Taxonomy" id="510947"/>
    <lineage>
        <taxon>Bacteria</taxon>
        <taxon>Pseudomonadati</taxon>
        <taxon>Bacteroidota</taxon>
        <taxon>Chitinophagia</taxon>
        <taxon>Chitinophagales</taxon>
        <taxon>Chitinophagaceae</taxon>
        <taxon>Lacibacter</taxon>
    </lineage>
</organism>
<dbReference type="Proteomes" id="UP000316167">
    <property type="component" value="Unassembled WGS sequence"/>
</dbReference>
<gene>
    <name evidence="2" type="ORF">IQ13_1958</name>
</gene>
<dbReference type="SUPFAM" id="SSF101898">
    <property type="entry name" value="NHL repeat"/>
    <property type="match status" value="1"/>
</dbReference>
<accession>A0A562SSS3</accession>
<dbReference type="InterPro" id="IPR011042">
    <property type="entry name" value="6-blade_b-propeller_TolB-like"/>
</dbReference>
<feature type="signal peptide" evidence="1">
    <location>
        <begin position="1"/>
        <end position="19"/>
    </location>
</feature>
<dbReference type="AlphaFoldDB" id="A0A562SSS3"/>
<feature type="chain" id="PRO_5022089154" description="ATP/GTP-binding protein" evidence="1">
    <location>
        <begin position="20"/>
        <end position="276"/>
    </location>
</feature>
<reference evidence="2 3" key="1">
    <citation type="journal article" date="2015" name="Stand. Genomic Sci.">
        <title>Genomic Encyclopedia of Bacterial and Archaeal Type Strains, Phase III: the genomes of soil and plant-associated and newly described type strains.</title>
        <authorList>
            <person name="Whitman W.B."/>
            <person name="Woyke T."/>
            <person name="Klenk H.P."/>
            <person name="Zhou Y."/>
            <person name="Lilburn T.G."/>
            <person name="Beck B.J."/>
            <person name="De Vos P."/>
            <person name="Vandamme P."/>
            <person name="Eisen J.A."/>
            <person name="Garrity G."/>
            <person name="Hugenholtz P."/>
            <person name="Kyrpides N.C."/>
        </authorList>
    </citation>
    <scope>NUCLEOTIDE SEQUENCE [LARGE SCALE GENOMIC DNA]</scope>
    <source>
        <strain evidence="2 3">CGMCC 1.7271</strain>
    </source>
</reference>
<evidence type="ECO:0000313" key="2">
    <source>
        <dbReference type="EMBL" id="TWI83840.1"/>
    </source>
</evidence>
<dbReference type="EMBL" id="VLLE01000003">
    <property type="protein sequence ID" value="TWI83840.1"/>
    <property type="molecule type" value="Genomic_DNA"/>
</dbReference>